<proteinExistence type="inferred from homology"/>
<dbReference type="Proteomes" id="UP000242188">
    <property type="component" value="Unassembled WGS sequence"/>
</dbReference>
<dbReference type="EMBL" id="NEDP02076719">
    <property type="protein sequence ID" value="OWF35584.1"/>
    <property type="molecule type" value="Genomic_DNA"/>
</dbReference>
<dbReference type="GO" id="GO:1990316">
    <property type="term" value="C:Atg1/ULK1 kinase complex"/>
    <property type="evidence" value="ECO:0007669"/>
    <property type="project" value="TreeGrafter"/>
</dbReference>
<comment type="caution">
    <text evidence="4">The sequence shown here is derived from an EMBL/GenBank/DDBJ whole genome shotgun (WGS) entry which is preliminary data.</text>
</comment>
<reference evidence="4 5" key="1">
    <citation type="journal article" date="2017" name="Nat. Ecol. Evol.">
        <title>Scallop genome provides insights into evolution of bilaterian karyotype and development.</title>
        <authorList>
            <person name="Wang S."/>
            <person name="Zhang J."/>
            <person name="Jiao W."/>
            <person name="Li J."/>
            <person name="Xun X."/>
            <person name="Sun Y."/>
            <person name="Guo X."/>
            <person name="Huan P."/>
            <person name="Dong B."/>
            <person name="Zhang L."/>
            <person name="Hu X."/>
            <person name="Sun X."/>
            <person name="Wang J."/>
            <person name="Zhao C."/>
            <person name="Wang Y."/>
            <person name="Wang D."/>
            <person name="Huang X."/>
            <person name="Wang R."/>
            <person name="Lv J."/>
            <person name="Li Y."/>
            <person name="Zhang Z."/>
            <person name="Liu B."/>
            <person name="Lu W."/>
            <person name="Hui Y."/>
            <person name="Liang J."/>
            <person name="Zhou Z."/>
            <person name="Hou R."/>
            <person name="Li X."/>
            <person name="Liu Y."/>
            <person name="Li H."/>
            <person name="Ning X."/>
            <person name="Lin Y."/>
            <person name="Zhao L."/>
            <person name="Xing Q."/>
            <person name="Dou J."/>
            <person name="Li Y."/>
            <person name="Mao J."/>
            <person name="Guo H."/>
            <person name="Dou H."/>
            <person name="Li T."/>
            <person name="Mu C."/>
            <person name="Jiang W."/>
            <person name="Fu Q."/>
            <person name="Fu X."/>
            <person name="Miao Y."/>
            <person name="Liu J."/>
            <person name="Yu Q."/>
            <person name="Li R."/>
            <person name="Liao H."/>
            <person name="Li X."/>
            <person name="Kong Y."/>
            <person name="Jiang Z."/>
            <person name="Chourrout D."/>
            <person name="Li R."/>
            <person name="Bao Z."/>
        </authorList>
    </citation>
    <scope>NUCLEOTIDE SEQUENCE [LARGE SCALE GENOMIC DNA]</scope>
    <source>
        <strain evidence="4 5">PY_sf001</strain>
    </source>
</reference>
<organism evidence="4 5">
    <name type="scientific">Mizuhopecten yessoensis</name>
    <name type="common">Japanese scallop</name>
    <name type="synonym">Patinopecten yessoensis</name>
    <dbReference type="NCBI Taxonomy" id="6573"/>
    <lineage>
        <taxon>Eukaryota</taxon>
        <taxon>Metazoa</taxon>
        <taxon>Spiralia</taxon>
        <taxon>Lophotrochozoa</taxon>
        <taxon>Mollusca</taxon>
        <taxon>Bivalvia</taxon>
        <taxon>Autobranchia</taxon>
        <taxon>Pteriomorphia</taxon>
        <taxon>Pectinida</taxon>
        <taxon>Pectinoidea</taxon>
        <taxon>Pectinidae</taxon>
        <taxon>Mizuhopecten</taxon>
    </lineage>
</organism>
<keyword evidence="5" id="KW-1185">Reference proteome</keyword>
<dbReference type="OrthoDB" id="10259639at2759"/>
<evidence type="ECO:0000313" key="4">
    <source>
        <dbReference type="EMBL" id="OWF35584.1"/>
    </source>
</evidence>
<evidence type="ECO:0000313" key="5">
    <source>
        <dbReference type="Proteomes" id="UP000242188"/>
    </source>
</evidence>
<dbReference type="PANTHER" id="PTHR13292">
    <property type="entry name" value="AUTOPHAGY-RELATED PROTEIN 101"/>
    <property type="match status" value="1"/>
</dbReference>
<evidence type="ECO:0000256" key="2">
    <source>
        <dbReference type="ARBA" id="ARBA00018874"/>
    </source>
</evidence>
<dbReference type="AlphaFoldDB" id="A0A210PGF9"/>
<comment type="similarity">
    <text evidence="1">Belongs to the ATG101 family.</text>
</comment>
<sequence length="237" mass="27192">MHSMCLSATLSLSVTRTHSRTTLYLINMQSVEGRQIEEVVSSVFHTLLLHRTLGKFHYKQEGSYSIGTVGVVDVDCDFLDFTYVRAASDDLDSYIQKEVNVFRDTLREGPGCGQISLEFYQKKRARWPFMAECIPWEVWTVKLDTLTLANENERQVCREKLGEMLAEKVMHVAEAMNRHDYVPKMPNQSELDLIFDTSYRDVQPYLFKIAHQTTGPNPTSVGTTMRKLLKDTLALDL</sequence>
<keyword evidence="3" id="KW-0072">Autophagy</keyword>
<dbReference type="InterPro" id="IPR012445">
    <property type="entry name" value="ATG101"/>
</dbReference>
<dbReference type="PANTHER" id="PTHR13292:SF0">
    <property type="entry name" value="AUTOPHAGY-RELATED PROTEIN 101"/>
    <property type="match status" value="1"/>
</dbReference>
<dbReference type="GO" id="GO:0019901">
    <property type="term" value="F:protein kinase binding"/>
    <property type="evidence" value="ECO:0007669"/>
    <property type="project" value="TreeGrafter"/>
</dbReference>
<dbReference type="Pfam" id="PF07855">
    <property type="entry name" value="ATG101"/>
    <property type="match status" value="1"/>
</dbReference>
<gene>
    <name evidence="4" type="ORF">KP79_PYT12955</name>
</gene>
<evidence type="ECO:0000256" key="1">
    <source>
        <dbReference type="ARBA" id="ARBA00007130"/>
    </source>
</evidence>
<dbReference type="GO" id="GO:0000407">
    <property type="term" value="C:phagophore assembly site"/>
    <property type="evidence" value="ECO:0007669"/>
    <property type="project" value="TreeGrafter"/>
</dbReference>
<dbReference type="STRING" id="6573.A0A210PGF9"/>
<name>A0A210PGF9_MIZYE</name>
<protein>
    <recommendedName>
        <fullName evidence="2">Autophagy-related protein 101</fullName>
    </recommendedName>
</protein>
<dbReference type="GO" id="GO:0000045">
    <property type="term" value="P:autophagosome assembly"/>
    <property type="evidence" value="ECO:0007669"/>
    <property type="project" value="TreeGrafter"/>
</dbReference>
<evidence type="ECO:0000256" key="3">
    <source>
        <dbReference type="ARBA" id="ARBA00023006"/>
    </source>
</evidence>
<accession>A0A210PGF9</accession>